<evidence type="ECO:0000313" key="3">
    <source>
        <dbReference type="EMBL" id="RDV12577.1"/>
    </source>
</evidence>
<comment type="caution">
    <text evidence="3">The sequence shown here is derived from an EMBL/GenBank/DDBJ whole genome shotgun (WGS) entry which is preliminary data.</text>
</comment>
<protein>
    <submittedName>
        <fullName evidence="3">Uncharacterized protein</fullName>
    </submittedName>
</protein>
<keyword evidence="2" id="KW-0732">Signal</keyword>
<dbReference type="RefSeq" id="WP_115567883.1">
    <property type="nucleotide sequence ID" value="NZ_QRGR01000034.1"/>
</dbReference>
<feature type="chain" id="PRO_5017818428" evidence="2">
    <location>
        <begin position="22"/>
        <end position="204"/>
    </location>
</feature>
<organism evidence="3 4">
    <name type="scientific">Pontibacter diazotrophicus</name>
    <dbReference type="NCBI Taxonomy" id="1400979"/>
    <lineage>
        <taxon>Bacteria</taxon>
        <taxon>Pseudomonadati</taxon>
        <taxon>Bacteroidota</taxon>
        <taxon>Cytophagia</taxon>
        <taxon>Cytophagales</taxon>
        <taxon>Hymenobacteraceae</taxon>
        <taxon>Pontibacter</taxon>
    </lineage>
</organism>
<evidence type="ECO:0000256" key="2">
    <source>
        <dbReference type="SAM" id="SignalP"/>
    </source>
</evidence>
<reference evidence="4" key="1">
    <citation type="submission" date="2018-08" db="EMBL/GenBank/DDBJ databases">
        <authorList>
            <person name="Liu Z.-W."/>
            <person name="Du Z.-J."/>
        </authorList>
    </citation>
    <scope>NUCLEOTIDE SEQUENCE [LARGE SCALE GENOMIC DNA]</scope>
    <source>
        <strain evidence="4">H4X</strain>
    </source>
</reference>
<dbReference type="Proteomes" id="UP000256708">
    <property type="component" value="Unassembled WGS sequence"/>
</dbReference>
<feature type="transmembrane region" description="Helical" evidence="1">
    <location>
        <begin position="182"/>
        <end position="202"/>
    </location>
</feature>
<evidence type="ECO:0000256" key="1">
    <source>
        <dbReference type="SAM" id="Phobius"/>
    </source>
</evidence>
<dbReference type="EMBL" id="QRGR01000034">
    <property type="protein sequence ID" value="RDV12577.1"/>
    <property type="molecule type" value="Genomic_DNA"/>
</dbReference>
<feature type="signal peptide" evidence="2">
    <location>
        <begin position="1"/>
        <end position="21"/>
    </location>
</feature>
<name>A0A3D8L5E8_9BACT</name>
<dbReference type="OrthoDB" id="827860at2"/>
<gene>
    <name evidence="3" type="ORF">DXT99_22700</name>
</gene>
<sequence>MNRISLLVLLLLLFFGYSSNACNCVTRKWSVRRVNIDIDNSDLIFIGDRISYKKLDNYEEKYSFKVLEAFKGNIEPGDTIHGKTHDSCSGSPHIEGLWVVYARVKEEGLIDYSYPGCGASRSLIVPDVPLPPPTNFEEDLKKSQTEALPAFLRDWHNEYIILQNFKNKKQSTKVDNDDSERYGILVYVAFGLALAALIVALVKK</sequence>
<keyword evidence="4" id="KW-1185">Reference proteome</keyword>
<keyword evidence="1" id="KW-1133">Transmembrane helix</keyword>
<dbReference type="AlphaFoldDB" id="A0A3D8L5E8"/>
<keyword evidence="1" id="KW-0472">Membrane</keyword>
<evidence type="ECO:0000313" key="4">
    <source>
        <dbReference type="Proteomes" id="UP000256708"/>
    </source>
</evidence>
<proteinExistence type="predicted"/>
<accession>A0A3D8L5E8</accession>
<keyword evidence="1" id="KW-0812">Transmembrane</keyword>